<protein>
    <submittedName>
        <fullName evidence="5">MarR family transcriptional regulator</fullName>
    </submittedName>
</protein>
<proteinExistence type="predicted"/>
<keyword evidence="3" id="KW-0804">Transcription</keyword>
<dbReference type="Gene3D" id="1.10.10.10">
    <property type="entry name" value="Winged helix-like DNA-binding domain superfamily/Winged helix DNA-binding domain"/>
    <property type="match status" value="1"/>
</dbReference>
<comment type="caution">
    <text evidence="5">The sequence shown here is derived from an EMBL/GenBank/DDBJ whole genome shotgun (WGS) entry which is preliminary data.</text>
</comment>
<sequence>MSPTRAEIERFEKAFFLLFRRIGPGLGLPPELPITGQQIMMLYQIVSLKPCTVTMLAHKLDVKPSAITVMIDRLVQHGYVSRTHDEKDRRVVLLELTEEGVAVLQRVRKIRTDTLEGYMSRLEPEEWDSFLRIFEKLVQDIED</sequence>
<organism evidence="5 6">
    <name type="scientific">Paenibacillus gyeongsangnamensis</name>
    <dbReference type="NCBI Taxonomy" id="3388067"/>
    <lineage>
        <taxon>Bacteria</taxon>
        <taxon>Bacillati</taxon>
        <taxon>Bacillota</taxon>
        <taxon>Bacilli</taxon>
        <taxon>Bacillales</taxon>
        <taxon>Paenibacillaceae</taxon>
        <taxon>Paenibacillus</taxon>
    </lineage>
</organism>
<dbReference type="Pfam" id="PF01047">
    <property type="entry name" value="MarR"/>
    <property type="match status" value="1"/>
</dbReference>
<evidence type="ECO:0000259" key="4">
    <source>
        <dbReference type="PROSITE" id="PS50995"/>
    </source>
</evidence>
<dbReference type="PROSITE" id="PS50995">
    <property type="entry name" value="HTH_MARR_2"/>
    <property type="match status" value="1"/>
</dbReference>
<dbReference type="InterPro" id="IPR036390">
    <property type="entry name" value="WH_DNA-bd_sf"/>
</dbReference>
<dbReference type="RefSeq" id="WP_269885936.1">
    <property type="nucleotide sequence ID" value="NZ_JAQAGZ010000037.1"/>
</dbReference>
<dbReference type="InterPro" id="IPR000835">
    <property type="entry name" value="HTH_MarR-typ"/>
</dbReference>
<reference evidence="5 6" key="1">
    <citation type="submission" date="2022-12" db="EMBL/GenBank/DDBJ databases">
        <title>Draft genome sequence of Paenibacillus sp. dW9.</title>
        <authorList>
            <person name="Choi E.-W."/>
            <person name="Kim D.-U."/>
        </authorList>
    </citation>
    <scope>NUCLEOTIDE SEQUENCE [LARGE SCALE GENOMIC DNA]</scope>
    <source>
        <strain evidence="6">dW9</strain>
    </source>
</reference>
<dbReference type="SUPFAM" id="SSF46785">
    <property type="entry name" value="Winged helix' DNA-binding domain"/>
    <property type="match status" value="1"/>
</dbReference>
<evidence type="ECO:0000256" key="2">
    <source>
        <dbReference type="ARBA" id="ARBA00023125"/>
    </source>
</evidence>
<dbReference type="InterPro" id="IPR036388">
    <property type="entry name" value="WH-like_DNA-bd_sf"/>
</dbReference>
<dbReference type="Proteomes" id="UP001527882">
    <property type="component" value="Unassembled WGS sequence"/>
</dbReference>
<dbReference type="PANTHER" id="PTHR42756">
    <property type="entry name" value="TRANSCRIPTIONAL REGULATOR, MARR"/>
    <property type="match status" value="1"/>
</dbReference>
<dbReference type="PANTHER" id="PTHR42756:SF1">
    <property type="entry name" value="TRANSCRIPTIONAL REPRESSOR OF EMRAB OPERON"/>
    <property type="match status" value="1"/>
</dbReference>
<feature type="domain" description="HTH marR-type" evidence="4">
    <location>
        <begin position="1"/>
        <end position="139"/>
    </location>
</feature>
<dbReference type="PRINTS" id="PR00598">
    <property type="entry name" value="HTHMARR"/>
</dbReference>
<evidence type="ECO:0000256" key="1">
    <source>
        <dbReference type="ARBA" id="ARBA00023015"/>
    </source>
</evidence>
<gene>
    <name evidence="5" type="ORF">O9H85_34695</name>
</gene>
<name>A0ABT4QKL8_9BACL</name>
<evidence type="ECO:0000313" key="6">
    <source>
        <dbReference type="Proteomes" id="UP001527882"/>
    </source>
</evidence>
<keyword evidence="6" id="KW-1185">Reference proteome</keyword>
<accession>A0ABT4QKL8</accession>
<evidence type="ECO:0000313" key="5">
    <source>
        <dbReference type="EMBL" id="MCZ8517408.1"/>
    </source>
</evidence>
<keyword evidence="1" id="KW-0805">Transcription regulation</keyword>
<keyword evidence="2" id="KW-0238">DNA-binding</keyword>
<dbReference type="EMBL" id="JAQAGZ010000037">
    <property type="protein sequence ID" value="MCZ8517408.1"/>
    <property type="molecule type" value="Genomic_DNA"/>
</dbReference>
<dbReference type="SMART" id="SM00347">
    <property type="entry name" value="HTH_MARR"/>
    <property type="match status" value="1"/>
</dbReference>
<evidence type="ECO:0000256" key="3">
    <source>
        <dbReference type="ARBA" id="ARBA00023163"/>
    </source>
</evidence>